<evidence type="ECO:0000313" key="10">
    <source>
        <dbReference type="EMBL" id="PMD35934.1"/>
    </source>
</evidence>
<dbReference type="GO" id="GO:0004181">
    <property type="term" value="F:metallocarboxypeptidase activity"/>
    <property type="evidence" value="ECO:0007669"/>
    <property type="project" value="InterPro"/>
</dbReference>
<feature type="binding site" evidence="7">
    <location>
        <position position="218"/>
    </location>
    <ligand>
        <name>Zn(2+)</name>
        <dbReference type="ChEBI" id="CHEBI:29105"/>
        <label>2</label>
    </ligand>
</feature>
<dbReference type="GO" id="GO:0000328">
    <property type="term" value="C:fungal-type vacuole lumen"/>
    <property type="evidence" value="ECO:0007669"/>
    <property type="project" value="TreeGrafter"/>
</dbReference>
<dbReference type="CDD" id="cd05674">
    <property type="entry name" value="M20_yscS"/>
    <property type="match status" value="1"/>
</dbReference>
<keyword evidence="5 7" id="KW-0862">Zinc</keyword>
<dbReference type="GO" id="GO:0006520">
    <property type="term" value="P:amino acid metabolic process"/>
    <property type="evidence" value="ECO:0007669"/>
    <property type="project" value="UniProtKB-ARBA"/>
</dbReference>
<dbReference type="GO" id="GO:0046872">
    <property type="term" value="F:metal ion binding"/>
    <property type="evidence" value="ECO:0007669"/>
    <property type="project" value="UniProtKB-KW"/>
</dbReference>
<evidence type="ECO:0000259" key="9">
    <source>
        <dbReference type="Pfam" id="PF07687"/>
    </source>
</evidence>
<feature type="binding site" evidence="7">
    <location>
        <position position="183"/>
    </location>
    <ligand>
        <name>Zn(2+)</name>
        <dbReference type="ChEBI" id="CHEBI:29105"/>
        <label>2</label>
    </ligand>
</feature>
<dbReference type="Proteomes" id="UP000235786">
    <property type="component" value="Unassembled WGS sequence"/>
</dbReference>
<dbReference type="InterPro" id="IPR017141">
    <property type="entry name" value="Pept_M20_carboxypep"/>
</dbReference>
<dbReference type="GO" id="GO:0016810">
    <property type="term" value="F:hydrolase activity, acting on carbon-nitrogen (but not peptide) bonds"/>
    <property type="evidence" value="ECO:0007669"/>
    <property type="project" value="UniProtKB-ARBA"/>
</dbReference>
<dbReference type="EMBL" id="KZ613951">
    <property type="protein sequence ID" value="PMD35934.1"/>
    <property type="molecule type" value="Genomic_DNA"/>
</dbReference>
<dbReference type="InterPro" id="IPR011650">
    <property type="entry name" value="Peptidase_M20_dimer"/>
</dbReference>
<dbReference type="InterPro" id="IPR036264">
    <property type="entry name" value="Bact_exopeptidase_dim_dom"/>
</dbReference>
<dbReference type="OrthoDB" id="3064516at2759"/>
<dbReference type="Gene3D" id="1.10.150.900">
    <property type="match status" value="1"/>
</dbReference>
<organism evidence="10 11">
    <name type="scientific">Hyaloscypha variabilis (strain UAMH 11265 / GT02V1 / F)</name>
    <name type="common">Meliniomyces variabilis</name>
    <dbReference type="NCBI Taxonomy" id="1149755"/>
    <lineage>
        <taxon>Eukaryota</taxon>
        <taxon>Fungi</taxon>
        <taxon>Dikarya</taxon>
        <taxon>Ascomycota</taxon>
        <taxon>Pezizomycotina</taxon>
        <taxon>Leotiomycetes</taxon>
        <taxon>Helotiales</taxon>
        <taxon>Hyaloscyphaceae</taxon>
        <taxon>Hyaloscypha</taxon>
        <taxon>Hyaloscypha variabilis</taxon>
    </lineage>
</organism>
<proteinExistence type="inferred from homology"/>
<dbReference type="Pfam" id="PF01546">
    <property type="entry name" value="Peptidase_M20"/>
    <property type="match status" value="1"/>
</dbReference>
<keyword evidence="4" id="KW-0378">Hydrolase</keyword>
<dbReference type="GO" id="GO:1990845">
    <property type="term" value="P:adaptive thermogenesis"/>
    <property type="evidence" value="ECO:0007669"/>
    <property type="project" value="UniProtKB-ARBA"/>
</dbReference>
<name>A0A2J6RBP5_HYAVF</name>
<dbReference type="GO" id="GO:0005576">
    <property type="term" value="C:extracellular region"/>
    <property type="evidence" value="ECO:0007669"/>
    <property type="project" value="UniProtKB-ARBA"/>
</dbReference>
<dbReference type="SUPFAM" id="SSF55031">
    <property type="entry name" value="Bacterial exopeptidase dimerisation domain"/>
    <property type="match status" value="1"/>
</dbReference>
<keyword evidence="2" id="KW-0645">Protease</keyword>
<evidence type="ECO:0000313" key="11">
    <source>
        <dbReference type="Proteomes" id="UP000235786"/>
    </source>
</evidence>
<keyword evidence="8" id="KW-1133">Transmembrane helix</keyword>
<dbReference type="STRING" id="1149755.A0A2J6RBP5"/>
<keyword evidence="3 7" id="KW-0479">Metal-binding</keyword>
<dbReference type="GO" id="GO:0043604">
    <property type="term" value="P:amide biosynthetic process"/>
    <property type="evidence" value="ECO:0007669"/>
    <property type="project" value="UniProtKB-ARBA"/>
</dbReference>
<evidence type="ECO:0000256" key="6">
    <source>
        <dbReference type="PIRSR" id="PIRSR037217-1"/>
    </source>
</evidence>
<evidence type="ECO:0000256" key="4">
    <source>
        <dbReference type="ARBA" id="ARBA00022801"/>
    </source>
</evidence>
<sequence length="583" mass="65216">MAFKSQNYTLLPQGEAEPLTSSRQRTRWNWKRILHFAIPGTLAVTLFLTLTIYQVVKGSKDSQVFPHPGQSACPQFPAIQSSSEERKKLEKEVRGQIGSDEFFDKSLKRMQGAVQIPTESFDDMGKVGEDPRWDVFIEFHEYLEKTFPLVYSKLDFTPINTYGILLEWKGKDESLKPYLFMAHQDVVPVLKVTESRWKYPPYSAHYDGRYIWGRGATDCKNNLIGVLEAFETLLEKDFAPERTILAGFGFDEEISGPQGAQFIAKHLEKTRGEDSIELIVDEGGLGIQEVDGATFALPGLGEKGYFDVRITVETSGGHSSVPPDHTGIGILSQVISAVEAEPYEPELTPANPYFTTLQCSAEYAPDMDSWLRKTIKKSLKSKKAAKSVADYVAKKNVFQRYLMQTSQATDLISGGVKINALPEKVYAVINHRIAVESHVYEIRAKLRTLVESKILKKFPMSLDAWGNVSGNTSSSAVGQIILEDFDEPLEPSPVSPFDSDAYKTFTGTIKQVLGEDIIVAPSLMTGNTDTKFYWGLTPNIYRFSPMREAGRANAHTVDERVGMKEHIEAVKFYAQLILNGDKS</sequence>
<dbReference type="FunFam" id="3.40.630.10:FF:000027">
    <property type="entry name" value="N-fatty-acyl-amino acid synthase/hydrolase PM20D1"/>
    <property type="match status" value="1"/>
</dbReference>
<reference evidence="10 11" key="1">
    <citation type="submission" date="2016-04" db="EMBL/GenBank/DDBJ databases">
        <title>A degradative enzymes factory behind the ericoid mycorrhizal symbiosis.</title>
        <authorList>
            <consortium name="DOE Joint Genome Institute"/>
            <person name="Martino E."/>
            <person name="Morin E."/>
            <person name="Grelet G."/>
            <person name="Kuo A."/>
            <person name="Kohler A."/>
            <person name="Daghino S."/>
            <person name="Barry K."/>
            <person name="Choi C."/>
            <person name="Cichocki N."/>
            <person name="Clum A."/>
            <person name="Copeland A."/>
            <person name="Hainaut M."/>
            <person name="Haridas S."/>
            <person name="Labutti K."/>
            <person name="Lindquist E."/>
            <person name="Lipzen A."/>
            <person name="Khouja H.-R."/>
            <person name="Murat C."/>
            <person name="Ohm R."/>
            <person name="Olson A."/>
            <person name="Spatafora J."/>
            <person name="Veneault-Fourrey C."/>
            <person name="Henrissat B."/>
            <person name="Grigoriev I."/>
            <person name="Martin F."/>
            <person name="Perotto S."/>
        </authorList>
    </citation>
    <scope>NUCLEOTIDE SEQUENCE [LARGE SCALE GENOMIC DNA]</scope>
    <source>
        <strain evidence="10 11">F</strain>
    </source>
</reference>
<dbReference type="GO" id="GO:0006629">
    <property type="term" value="P:lipid metabolic process"/>
    <property type="evidence" value="ECO:0007669"/>
    <property type="project" value="UniProtKB-ARBA"/>
</dbReference>
<feature type="binding site" evidence="7">
    <location>
        <position position="555"/>
    </location>
    <ligand>
        <name>Zn(2+)</name>
        <dbReference type="ChEBI" id="CHEBI:29105"/>
        <label>1</label>
    </ligand>
</feature>
<evidence type="ECO:0000256" key="7">
    <source>
        <dbReference type="PIRSR" id="PIRSR037217-2"/>
    </source>
</evidence>
<keyword evidence="10" id="KW-0121">Carboxypeptidase</keyword>
<feature type="binding site" evidence="7">
    <location>
        <position position="218"/>
    </location>
    <ligand>
        <name>Zn(2+)</name>
        <dbReference type="ChEBI" id="CHEBI:29105"/>
        <label>1</label>
    </ligand>
</feature>
<dbReference type="PANTHER" id="PTHR45962:SF1">
    <property type="entry name" value="N-FATTY-ACYL-AMINO ACID SYNTHASE_HYDROLASE PM20D1"/>
    <property type="match status" value="1"/>
</dbReference>
<dbReference type="GO" id="GO:0051603">
    <property type="term" value="P:proteolysis involved in protein catabolic process"/>
    <property type="evidence" value="ECO:0007669"/>
    <property type="project" value="TreeGrafter"/>
</dbReference>
<feature type="active site" evidence="6">
    <location>
        <position position="185"/>
    </location>
</feature>
<feature type="transmembrane region" description="Helical" evidence="8">
    <location>
        <begin position="33"/>
        <end position="56"/>
    </location>
</feature>
<dbReference type="Gene3D" id="3.30.70.360">
    <property type="match status" value="1"/>
</dbReference>
<evidence type="ECO:0000256" key="3">
    <source>
        <dbReference type="ARBA" id="ARBA00022723"/>
    </source>
</evidence>
<gene>
    <name evidence="10" type="ORF">L207DRAFT_494624</name>
</gene>
<evidence type="ECO:0000256" key="8">
    <source>
        <dbReference type="SAM" id="Phobius"/>
    </source>
</evidence>
<feature type="domain" description="Peptidase M20 dimerisation" evidence="9">
    <location>
        <begin position="301"/>
        <end position="453"/>
    </location>
</feature>
<dbReference type="AlphaFoldDB" id="A0A2J6RBP5"/>
<feature type="binding site" evidence="7">
    <location>
        <position position="281"/>
    </location>
    <ligand>
        <name>Zn(2+)</name>
        <dbReference type="ChEBI" id="CHEBI:29105"/>
        <label>2</label>
    </ligand>
</feature>
<keyword evidence="11" id="KW-1185">Reference proteome</keyword>
<protein>
    <submittedName>
        <fullName evidence="10">Carboxypeptidase S</fullName>
    </submittedName>
</protein>
<feature type="binding site" evidence="7">
    <location>
        <position position="253"/>
    </location>
    <ligand>
        <name>Zn(2+)</name>
        <dbReference type="ChEBI" id="CHEBI:29105"/>
        <label>1</label>
    </ligand>
</feature>
<evidence type="ECO:0000256" key="2">
    <source>
        <dbReference type="ARBA" id="ARBA00022670"/>
    </source>
</evidence>
<dbReference type="PANTHER" id="PTHR45962">
    <property type="entry name" value="N-FATTY-ACYL-AMINO ACID SYNTHASE/HYDROLASE PM20D1"/>
    <property type="match status" value="1"/>
</dbReference>
<dbReference type="FunFam" id="1.10.150.900:FF:000003">
    <property type="entry name" value="N-fatty-acyl-amino acid synthase/hydrolase PM20D1"/>
    <property type="match status" value="1"/>
</dbReference>
<accession>A0A2J6RBP5</accession>
<comment type="similarity">
    <text evidence="1">Belongs to the peptidase M20A family.</text>
</comment>
<dbReference type="PIRSF" id="PIRSF037217">
    <property type="entry name" value="Carboxypeptidase_S"/>
    <property type="match status" value="1"/>
</dbReference>
<dbReference type="InterPro" id="IPR047177">
    <property type="entry name" value="Pept_M20A"/>
</dbReference>
<evidence type="ECO:0000256" key="1">
    <source>
        <dbReference type="ARBA" id="ARBA00006247"/>
    </source>
</evidence>
<keyword evidence="8" id="KW-0472">Membrane</keyword>
<feature type="active site" description="Proton acceptor" evidence="6">
    <location>
        <position position="252"/>
    </location>
</feature>
<dbReference type="InterPro" id="IPR002933">
    <property type="entry name" value="Peptidase_M20"/>
</dbReference>
<evidence type="ECO:0000256" key="5">
    <source>
        <dbReference type="ARBA" id="ARBA00022833"/>
    </source>
</evidence>
<dbReference type="GO" id="GO:0043605">
    <property type="term" value="P:amide catabolic process"/>
    <property type="evidence" value="ECO:0007669"/>
    <property type="project" value="UniProtKB-ARBA"/>
</dbReference>
<dbReference type="SUPFAM" id="SSF53187">
    <property type="entry name" value="Zn-dependent exopeptidases"/>
    <property type="match status" value="1"/>
</dbReference>
<keyword evidence="8" id="KW-0812">Transmembrane</keyword>
<dbReference type="Gene3D" id="3.40.630.10">
    <property type="entry name" value="Zn peptidases"/>
    <property type="match status" value="1"/>
</dbReference>
<dbReference type="Pfam" id="PF07687">
    <property type="entry name" value="M20_dimer"/>
    <property type="match status" value="1"/>
</dbReference>